<evidence type="ECO:0000313" key="14">
    <source>
        <dbReference type="Proteomes" id="UP000619761"/>
    </source>
</evidence>
<dbReference type="InterPro" id="IPR000531">
    <property type="entry name" value="Beta-barrel_TonB"/>
</dbReference>
<comment type="subcellular location">
    <subcellularLocation>
        <location evidence="1 8">Cell outer membrane</location>
        <topology evidence="1 8">Multi-pass membrane protein</topology>
    </subcellularLocation>
</comment>
<dbReference type="InterPro" id="IPR037066">
    <property type="entry name" value="Plug_dom_sf"/>
</dbReference>
<dbReference type="PANTHER" id="PTHR30069">
    <property type="entry name" value="TONB-DEPENDENT OUTER MEMBRANE RECEPTOR"/>
    <property type="match status" value="1"/>
</dbReference>
<dbReference type="Pfam" id="PF07715">
    <property type="entry name" value="Plug"/>
    <property type="match status" value="1"/>
</dbReference>
<evidence type="ECO:0000256" key="5">
    <source>
        <dbReference type="ARBA" id="ARBA00023077"/>
    </source>
</evidence>
<dbReference type="Proteomes" id="UP000619761">
    <property type="component" value="Unassembled WGS sequence"/>
</dbReference>
<sequence length="662" mass="71781">MNHFPKHYLAVVLAAACPIAFADDLEEVVVTASPFAKSIEAVNKPVNLLSGESLQNAAAATLGETLNGQLGVSSASFGPGVGLPIIRGQSDNRVKVMQDSVGSMDASAASPDHAVTLEPLLANKIEVLRGPAALRYGSGAIGGVVNVLDNRIPSELPESFAGGAELRNSSANNETVGVANLNAAAGNFAFHIDGVKRDSDNMETPGFAFKNPEDHADAAKGFIPNTDAKSTSGTLGASYISGEDFIGISVNKLDNNYGVPPDHNGNGDELVRIDMHQTRYDVKGELNNPFDGFQKISARLGHNDYQHTEMENGEPGTKFTNDAYEGRVELIHDPLELFNVNWNGAIGVQTAKSTFAAIGEEAFIPKSDISNLGIFIVEETKHNNFTYEIGVRADSQKITPDAQAAISKGHSISHDSINLSATTTWHFTQDQQFSLGIAQSQRAPSVEELLANGPHPATGSYLIGDENLNEETSTNIDFGYHWHGDKLQFSTSIFYNKVDDFIYAKNLNEIIDELNGYQYTQANATFKGFETELKIPFAQYWNLRLFSDKVRATLDDGGDLPRITPMRIGSSLDFNFNQWSANISATHTSKQNHAGDNESETDSYNRIDARIDYTFSSAGTDYTLFAKATNLTDAEIRNASSYLRDIAPEAGRSIQLGMRVKF</sequence>
<reference evidence="14" key="1">
    <citation type="journal article" date="2019" name="Int. J. Syst. Evol. Microbiol.">
        <title>The Global Catalogue of Microorganisms (GCM) 10K type strain sequencing project: providing services to taxonomists for standard genome sequencing and annotation.</title>
        <authorList>
            <consortium name="The Broad Institute Genomics Platform"/>
            <consortium name="The Broad Institute Genome Sequencing Center for Infectious Disease"/>
            <person name="Wu L."/>
            <person name="Ma J."/>
        </authorList>
    </citation>
    <scope>NUCLEOTIDE SEQUENCE [LARGE SCALE GENOMIC DNA]</scope>
    <source>
        <strain evidence="14">KCTC 32239</strain>
    </source>
</reference>
<feature type="domain" description="TonB-dependent receptor-like beta-barrel" evidence="11">
    <location>
        <begin position="238"/>
        <end position="631"/>
    </location>
</feature>
<evidence type="ECO:0000256" key="4">
    <source>
        <dbReference type="ARBA" id="ARBA00022692"/>
    </source>
</evidence>
<proteinExistence type="inferred from homology"/>
<keyword evidence="7 8" id="KW-0998">Cell outer membrane</keyword>
<evidence type="ECO:0000259" key="12">
    <source>
        <dbReference type="Pfam" id="PF07715"/>
    </source>
</evidence>
<evidence type="ECO:0000256" key="7">
    <source>
        <dbReference type="ARBA" id="ARBA00023237"/>
    </source>
</evidence>
<evidence type="ECO:0000313" key="13">
    <source>
        <dbReference type="EMBL" id="GGY85723.1"/>
    </source>
</evidence>
<keyword evidence="14" id="KW-1185">Reference proteome</keyword>
<feature type="signal peptide" evidence="10">
    <location>
        <begin position="1"/>
        <end position="22"/>
    </location>
</feature>
<name>A0ABQ3B9G5_9GAMM</name>
<dbReference type="Gene3D" id="2.40.170.20">
    <property type="entry name" value="TonB-dependent receptor, beta-barrel domain"/>
    <property type="match status" value="1"/>
</dbReference>
<keyword evidence="2 8" id="KW-0813">Transport</keyword>
<evidence type="ECO:0000256" key="10">
    <source>
        <dbReference type="SAM" id="SignalP"/>
    </source>
</evidence>
<dbReference type="RefSeq" id="WP_189420694.1">
    <property type="nucleotide sequence ID" value="NZ_BMYZ01000004.1"/>
</dbReference>
<dbReference type="PANTHER" id="PTHR30069:SF40">
    <property type="entry name" value="TONB-DEPENDENT RECEPTOR NMB0964-RELATED"/>
    <property type="match status" value="1"/>
</dbReference>
<keyword evidence="3 8" id="KW-1134">Transmembrane beta strand</keyword>
<dbReference type="InterPro" id="IPR036942">
    <property type="entry name" value="Beta-barrel_TonB_sf"/>
</dbReference>
<evidence type="ECO:0000259" key="11">
    <source>
        <dbReference type="Pfam" id="PF00593"/>
    </source>
</evidence>
<dbReference type="InterPro" id="IPR012910">
    <property type="entry name" value="Plug_dom"/>
</dbReference>
<comment type="similarity">
    <text evidence="8 9">Belongs to the TonB-dependent receptor family.</text>
</comment>
<keyword evidence="10" id="KW-0732">Signal</keyword>
<dbReference type="InterPro" id="IPR039426">
    <property type="entry name" value="TonB-dep_rcpt-like"/>
</dbReference>
<keyword evidence="4 8" id="KW-0812">Transmembrane</keyword>
<protein>
    <submittedName>
        <fullName evidence="13">Ligand-gated channel</fullName>
    </submittedName>
</protein>
<accession>A0ABQ3B9G5</accession>
<gene>
    <name evidence="13" type="primary">phuR</name>
    <name evidence="13" type="ORF">GCM10011613_33300</name>
</gene>
<dbReference type="Pfam" id="PF00593">
    <property type="entry name" value="TonB_dep_Rec_b-barrel"/>
    <property type="match status" value="1"/>
</dbReference>
<dbReference type="CDD" id="cd01347">
    <property type="entry name" value="ligand_gated_channel"/>
    <property type="match status" value="1"/>
</dbReference>
<feature type="chain" id="PRO_5045593157" evidence="10">
    <location>
        <begin position="23"/>
        <end position="662"/>
    </location>
</feature>
<feature type="domain" description="TonB-dependent receptor plug" evidence="12">
    <location>
        <begin position="41"/>
        <end position="144"/>
    </location>
</feature>
<evidence type="ECO:0000256" key="1">
    <source>
        <dbReference type="ARBA" id="ARBA00004571"/>
    </source>
</evidence>
<dbReference type="PROSITE" id="PS52016">
    <property type="entry name" value="TONB_DEPENDENT_REC_3"/>
    <property type="match status" value="1"/>
</dbReference>
<evidence type="ECO:0000256" key="9">
    <source>
        <dbReference type="RuleBase" id="RU003357"/>
    </source>
</evidence>
<organism evidence="13 14">
    <name type="scientific">Cellvibrio zantedeschiae</name>
    <dbReference type="NCBI Taxonomy" id="1237077"/>
    <lineage>
        <taxon>Bacteria</taxon>
        <taxon>Pseudomonadati</taxon>
        <taxon>Pseudomonadota</taxon>
        <taxon>Gammaproteobacteria</taxon>
        <taxon>Cellvibrionales</taxon>
        <taxon>Cellvibrionaceae</taxon>
        <taxon>Cellvibrio</taxon>
    </lineage>
</organism>
<keyword evidence="6 8" id="KW-0472">Membrane</keyword>
<keyword evidence="5 9" id="KW-0798">TonB box</keyword>
<dbReference type="EMBL" id="BMYZ01000004">
    <property type="protein sequence ID" value="GGY85723.1"/>
    <property type="molecule type" value="Genomic_DNA"/>
</dbReference>
<dbReference type="PROSITE" id="PS51257">
    <property type="entry name" value="PROKAR_LIPOPROTEIN"/>
    <property type="match status" value="1"/>
</dbReference>
<dbReference type="Gene3D" id="2.170.130.10">
    <property type="entry name" value="TonB-dependent receptor, plug domain"/>
    <property type="match status" value="1"/>
</dbReference>
<evidence type="ECO:0000256" key="2">
    <source>
        <dbReference type="ARBA" id="ARBA00022448"/>
    </source>
</evidence>
<evidence type="ECO:0000256" key="3">
    <source>
        <dbReference type="ARBA" id="ARBA00022452"/>
    </source>
</evidence>
<evidence type="ECO:0000256" key="8">
    <source>
        <dbReference type="PROSITE-ProRule" id="PRU01360"/>
    </source>
</evidence>
<comment type="caution">
    <text evidence="13">The sequence shown here is derived from an EMBL/GenBank/DDBJ whole genome shotgun (WGS) entry which is preliminary data.</text>
</comment>
<evidence type="ECO:0000256" key="6">
    <source>
        <dbReference type="ARBA" id="ARBA00023136"/>
    </source>
</evidence>
<dbReference type="SUPFAM" id="SSF56935">
    <property type="entry name" value="Porins"/>
    <property type="match status" value="1"/>
</dbReference>